<dbReference type="EMBL" id="CAEZTD010000111">
    <property type="protein sequence ID" value="CAB4569428.1"/>
    <property type="molecule type" value="Genomic_DNA"/>
</dbReference>
<accession>A0A6J6E7V9</accession>
<evidence type="ECO:0000313" key="1">
    <source>
        <dbReference type="EMBL" id="CAB4569428.1"/>
    </source>
</evidence>
<proteinExistence type="predicted"/>
<reference evidence="1" key="1">
    <citation type="submission" date="2020-05" db="EMBL/GenBank/DDBJ databases">
        <authorList>
            <person name="Chiriac C."/>
            <person name="Salcher M."/>
            <person name="Ghai R."/>
            <person name="Kavagutti S V."/>
        </authorList>
    </citation>
    <scope>NUCLEOTIDE SEQUENCE</scope>
</reference>
<gene>
    <name evidence="1" type="ORF">UFOPK1591_01213</name>
</gene>
<name>A0A6J6E7V9_9ZZZZ</name>
<dbReference type="PROSITE" id="PS00018">
    <property type="entry name" value="EF_HAND_1"/>
    <property type="match status" value="1"/>
</dbReference>
<organism evidence="1">
    <name type="scientific">freshwater metagenome</name>
    <dbReference type="NCBI Taxonomy" id="449393"/>
    <lineage>
        <taxon>unclassified sequences</taxon>
        <taxon>metagenomes</taxon>
        <taxon>ecological metagenomes</taxon>
    </lineage>
</organism>
<dbReference type="InterPro" id="IPR018247">
    <property type="entry name" value="EF_Hand_1_Ca_BS"/>
</dbReference>
<sequence>MCVDHSDEGAIGVTEIVELFSSHNGSHHVEVFGDAQGVEVLKKLPRVLFATVNELLCRGLLGVQPLLASANTRNDAVEKRIELARIVRARDRRRLAHSPWVKTNDVVGGSQGFIHRIHHAIAHEGHTTSPRTARIDKQRTLRLATWRRVTHEG</sequence>
<dbReference type="AlphaFoldDB" id="A0A6J6E7V9"/>
<protein>
    <submittedName>
        <fullName evidence="1">Unannotated protein</fullName>
    </submittedName>
</protein>